<dbReference type="Proteomes" id="UP000078454">
    <property type="component" value="Unassembled WGS sequence"/>
</dbReference>
<dbReference type="STRING" id="1850517.A8708_01750"/>
<dbReference type="GO" id="GO:0009403">
    <property type="term" value="P:toxin biosynthetic process"/>
    <property type="evidence" value="ECO:0007669"/>
    <property type="project" value="InterPro"/>
</dbReference>
<name>A0A198A797_9BACL</name>
<keyword evidence="2 5" id="KW-0812">Transmembrane</keyword>
<evidence type="ECO:0000256" key="3">
    <source>
        <dbReference type="ARBA" id="ARBA00022989"/>
    </source>
</evidence>
<keyword evidence="7" id="KW-1185">Reference proteome</keyword>
<dbReference type="PANTHER" id="PTHR37306">
    <property type="entry name" value="COLICIN V PRODUCTION PROTEIN"/>
    <property type="match status" value="1"/>
</dbReference>
<comment type="subcellular location">
    <subcellularLocation>
        <location evidence="1">Membrane</location>
        <topology evidence="1">Multi-pass membrane protein</topology>
    </subcellularLocation>
</comment>
<evidence type="ECO:0000256" key="4">
    <source>
        <dbReference type="ARBA" id="ARBA00023136"/>
    </source>
</evidence>
<accession>A0A198A797</accession>
<proteinExistence type="predicted"/>
<dbReference type="Pfam" id="PF02674">
    <property type="entry name" value="Colicin_V"/>
    <property type="match status" value="1"/>
</dbReference>
<feature type="transmembrane region" description="Helical" evidence="5">
    <location>
        <begin position="6"/>
        <end position="23"/>
    </location>
</feature>
<feature type="transmembrane region" description="Helical" evidence="5">
    <location>
        <begin position="30"/>
        <end position="47"/>
    </location>
</feature>
<dbReference type="RefSeq" id="WP_068666172.1">
    <property type="nucleotide sequence ID" value="NZ_LYPB01000073.1"/>
</dbReference>
<dbReference type="InterPro" id="IPR003825">
    <property type="entry name" value="Colicin-V_CvpA"/>
</dbReference>
<evidence type="ECO:0000313" key="6">
    <source>
        <dbReference type="EMBL" id="OAS16975.1"/>
    </source>
</evidence>
<dbReference type="GO" id="GO:0016020">
    <property type="term" value="C:membrane"/>
    <property type="evidence" value="ECO:0007669"/>
    <property type="project" value="UniProtKB-SubCell"/>
</dbReference>
<dbReference type="EMBL" id="LYPB01000073">
    <property type="protein sequence ID" value="OAS16975.1"/>
    <property type="molecule type" value="Genomic_DNA"/>
</dbReference>
<protein>
    <submittedName>
        <fullName evidence="6">CvpA family protein</fullName>
    </submittedName>
</protein>
<reference evidence="6 7" key="1">
    <citation type="submission" date="2016-05" db="EMBL/GenBank/DDBJ databases">
        <title>Paenibacillus sp. 1ZS3-15 nov., isolated from the rhizosphere soil.</title>
        <authorList>
            <person name="Zhang X.X."/>
            <person name="Zhang J."/>
        </authorList>
    </citation>
    <scope>NUCLEOTIDE SEQUENCE [LARGE SCALE GENOMIC DNA]</scope>
    <source>
        <strain evidence="6 7">1ZS3-15</strain>
    </source>
</reference>
<keyword evidence="4 5" id="KW-0472">Membrane</keyword>
<evidence type="ECO:0000256" key="5">
    <source>
        <dbReference type="SAM" id="Phobius"/>
    </source>
</evidence>
<feature type="transmembrane region" description="Helical" evidence="5">
    <location>
        <begin position="123"/>
        <end position="145"/>
    </location>
</feature>
<dbReference type="AlphaFoldDB" id="A0A198A797"/>
<keyword evidence="3 5" id="KW-1133">Transmembrane helix</keyword>
<evidence type="ECO:0000313" key="7">
    <source>
        <dbReference type="Proteomes" id="UP000078454"/>
    </source>
</evidence>
<organism evidence="6 7">
    <name type="scientific">Paenibacillus oryzisoli</name>
    <dbReference type="NCBI Taxonomy" id="1850517"/>
    <lineage>
        <taxon>Bacteria</taxon>
        <taxon>Bacillati</taxon>
        <taxon>Bacillota</taxon>
        <taxon>Bacilli</taxon>
        <taxon>Bacillales</taxon>
        <taxon>Paenibacillaceae</taxon>
        <taxon>Paenibacillus</taxon>
    </lineage>
</organism>
<gene>
    <name evidence="6" type="ORF">A8708_01750</name>
</gene>
<feature type="transmembrane region" description="Helical" evidence="5">
    <location>
        <begin position="81"/>
        <end position="102"/>
    </location>
</feature>
<sequence length="184" mass="20119">MTVNLLDYVLLSVIALGLLIGYFRGFISQIVSISGMILAYLVAFYFYKDLAPFLKSAISLPTYHNYQKYEFIVKGLNLDTYILNAIAFALLFFGVKLALLIIGRALNVLAKTPGLSTINRWSGALLGLAEALLIIVIAVNVMTIIPSDGPQKLLASSSIAPYLINELPQVAGKLHDLWKQGISL</sequence>
<evidence type="ECO:0000256" key="2">
    <source>
        <dbReference type="ARBA" id="ARBA00022692"/>
    </source>
</evidence>
<dbReference type="PANTHER" id="PTHR37306:SF1">
    <property type="entry name" value="COLICIN V PRODUCTION PROTEIN"/>
    <property type="match status" value="1"/>
</dbReference>
<comment type="caution">
    <text evidence="6">The sequence shown here is derived from an EMBL/GenBank/DDBJ whole genome shotgun (WGS) entry which is preliminary data.</text>
</comment>
<evidence type="ECO:0000256" key="1">
    <source>
        <dbReference type="ARBA" id="ARBA00004141"/>
    </source>
</evidence>